<dbReference type="GO" id="GO:0000287">
    <property type="term" value="F:magnesium ion binding"/>
    <property type="evidence" value="ECO:0007669"/>
    <property type="project" value="UniProtKB-UniRule"/>
</dbReference>
<dbReference type="Pfam" id="PF01693">
    <property type="entry name" value="Cauli_VI"/>
    <property type="match status" value="1"/>
</dbReference>
<feature type="region of interest" description="Disordered" evidence="10">
    <location>
        <begin position="76"/>
        <end position="151"/>
    </location>
</feature>
<keyword evidence="6 9" id="KW-0255">Endonuclease</keyword>
<dbReference type="Proteomes" id="UP001286313">
    <property type="component" value="Unassembled WGS sequence"/>
</dbReference>
<dbReference type="InterPro" id="IPR002156">
    <property type="entry name" value="RNaseH_domain"/>
</dbReference>
<feature type="compositionally biased region" description="Basic and acidic residues" evidence="10">
    <location>
        <begin position="77"/>
        <end position="122"/>
    </location>
</feature>
<organism evidence="12 13">
    <name type="scientific">Petrolisthes cinctipes</name>
    <name type="common">Flat porcelain crab</name>
    <dbReference type="NCBI Taxonomy" id="88211"/>
    <lineage>
        <taxon>Eukaryota</taxon>
        <taxon>Metazoa</taxon>
        <taxon>Ecdysozoa</taxon>
        <taxon>Arthropoda</taxon>
        <taxon>Crustacea</taxon>
        <taxon>Multicrustacea</taxon>
        <taxon>Malacostraca</taxon>
        <taxon>Eumalacostraca</taxon>
        <taxon>Eucarida</taxon>
        <taxon>Decapoda</taxon>
        <taxon>Pleocyemata</taxon>
        <taxon>Anomura</taxon>
        <taxon>Galatheoidea</taxon>
        <taxon>Porcellanidae</taxon>
        <taxon>Petrolisthes</taxon>
    </lineage>
</organism>
<dbReference type="SUPFAM" id="SSF55658">
    <property type="entry name" value="L9 N-domain-like"/>
    <property type="match status" value="1"/>
</dbReference>
<feature type="domain" description="RNase H type-1" evidence="11">
    <location>
        <begin position="157"/>
        <end position="303"/>
    </location>
</feature>
<comment type="caution">
    <text evidence="12">The sequence shown here is derived from an EMBL/GenBank/DDBJ whole genome shotgun (WGS) entry which is preliminary data.</text>
</comment>
<dbReference type="InterPro" id="IPR009027">
    <property type="entry name" value="Ribosomal_bL9/RNase_H1_N"/>
</dbReference>
<dbReference type="GO" id="GO:0043137">
    <property type="term" value="P:DNA replication, removal of RNA primer"/>
    <property type="evidence" value="ECO:0007669"/>
    <property type="project" value="TreeGrafter"/>
</dbReference>
<evidence type="ECO:0000256" key="6">
    <source>
        <dbReference type="ARBA" id="ARBA00022759"/>
    </source>
</evidence>
<evidence type="ECO:0000256" key="10">
    <source>
        <dbReference type="SAM" id="MobiDB-lite"/>
    </source>
</evidence>
<keyword evidence="5 9" id="KW-0479">Metal-binding</keyword>
<dbReference type="Gene3D" id="3.30.420.10">
    <property type="entry name" value="Ribonuclease H-like superfamily/Ribonuclease H"/>
    <property type="match status" value="1"/>
</dbReference>
<keyword evidence="13" id="KW-1185">Reference proteome</keyword>
<dbReference type="EC" id="3.1.26.4" evidence="9"/>
<dbReference type="AlphaFoldDB" id="A0AAE1G1M6"/>
<dbReference type="FunFam" id="3.30.420.10:FF:000097">
    <property type="entry name" value="Ribonuclease H1"/>
    <property type="match status" value="1"/>
</dbReference>
<evidence type="ECO:0000256" key="8">
    <source>
        <dbReference type="ARBA" id="ARBA00022842"/>
    </source>
</evidence>
<gene>
    <name evidence="12" type="ORF">Pcinc_013873</name>
</gene>
<keyword evidence="8 9" id="KW-0460">Magnesium</keyword>
<comment type="catalytic activity">
    <reaction evidence="9">
        <text>Endonucleolytic cleavage to 5'-phosphomonoester.</text>
        <dbReference type="EC" id="3.1.26.4"/>
    </reaction>
</comment>
<keyword evidence="4 9" id="KW-0540">Nuclease</keyword>
<dbReference type="PANTHER" id="PTHR10642:SF31">
    <property type="entry name" value="RIBONUCLEASE H1"/>
    <property type="match status" value="1"/>
</dbReference>
<keyword evidence="7 9" id="KW-0378">Hydrolase</keyword>
<comment type="function">
    <text evidence="2 9">Endonuclease that specifically degrades the RNA of RNA-DNA hybrids.</text>
</comment>
<dbReference type="PANTHER" id="PTHR10642">
    <property type="entry name" value="RIBONUCLEASE H1"/>
    <property type="match status" value="1"/>
</dbReference>
<dbReference type="InterPro" id="IPR036397">
    <property type="entry name" value="RNaseH_sf"/>
</dbReference>
<sequence>MTPLRLTHLIHTTTTALAHTLSLTRTIARTIMPFYAVAKGNVPGVYESWPECQKQIVGFGGARYKKFATLPEAEEFVQEHRANNPVVDRRAKPDKPGGDDETKTKSKVEEPVSSSEKRKHDDEDSENEESAGASKKLHTEKSGSGGSGDKTKFATDSDGYLIVYTDGSCEFNGKNGARAGVGVYFGRDHPLNVSEPVKGRATNNTAEIQAATYALELAKASGFSKVAVHTDSQFMINCMTSWLKNWKKKNWVKSDGEPVKNKEDLITLDKASEELAVKWVHVKGHSGHEGNEMADKLARTGAKQYKPEV</sequence>
<evidence type="ECO:0000256" key="9">
    <source>
        <dbReference type="PIRNR" id="PIRNR036852"/>
    </source>
</evidence>
<protein>
    <recommendedName>
        <fullName evidence="9">Ribonuclease H1</fullName>
        <shortName evidence="9">RNase H1</shortName>
        <ecNumber evidence="9">3.1.26.4</ecNumber>
    </recommendedName>
</protein>
<dbReference type="GO" id="GO:0003676">
    <property type="term" value="F:nucleic acid binding"/>
    <property type="evidence" value="ECO:0007669"/>
    <property type="project" value="UniProtKB-UniRule"/>
</dbReference>
<dbReference type="EMBL" id="JAWQEG010001182">
    <property type="protein sequence ID" value="KAK3881718.1"/>
    <property type="molecule type" value="Genomic_DNA"/>
</dbReference>
<proteinExistence type="inferred from homology"/>
<dbReference type="CDD" id="cd09280">
    <property type="entry name" value="RNase_HI_eukaryote_like"/>
    <property type="match status" value="1"/>
</dbReference>
<dbReference type="PIRSF" id="PIRSF036852">
    <property type="entry name" value="Ribonuclease_H1_euk"/>
    <property type="match status" value="1"/>
</dbReference>
<dbReference type="Gene3D" id="3.40.970.10">
    <property type="entry name" value="Ribonuclease H1, N-terminal domain"/>
    <property type="match status" value="1"/>
</dbReference>
<dbReference type="FunFam" id="3.40.970.10:FF:000002">
    <property type="entry name" value="Ribonuclease H"/>
    <property type="match status" value="1"/>
</dbReference>
<reference evidence="12" key="1">
    <citation type="submission" date="2023-10" db="EMBL/GenBank/DDBJ databases">
        <title>Genome assemblies of two species of porcelain crab, Petrolisthes cinctipes and Petrolisthes manimaculis (Anomura: Porcellanidae).</title>
        <authorList>
            <person name="Angst P."/>
        </authorList>
    </citation>
    <scope>NUCLEOTIDE SEQUENCE</scope>
    <source>
        <strain evidence="12">PB745_01</strain>
        <tissue evidence="12">Gill</tissue>
    </source>
</reference>
<dbReference type="InterPro" id="IPR017067">
    <property type="entry name" value="RNase_H1_euk"/>
</dbReference>
<comment type="similarity">
    <text evidence="3 9">Belongs to the RNase H family.</text>
</comment>
<comment type="cofactor">
    <cofactor evidence="1 9">
        <name>Mg(2+)</name>
        <dbReference type="ChEBI" id="CHEBI:18420"/>
    </cofactor>
</comment>
<evidence type="ECO:0000313" key="13">
    <source>
        <dbReference type="Proteomes" id="UP001286313"/>
    </source>
</evidence>
<dbReference type="InterPro" id="IPR012337">
    <property type="entry name" value="RNaseH-like_sf"/>
</dbReference>
<dbReference type="PROSITE" id="PS50879">
    <property type="entry name" value="RNASE_H_1"/>
    <property type="match status" value="1"/>
</dbReference>
<dbReference type="InterPro" id="IPR037056">
    <property type="entry name" value="RNase_H1_N_sf"/>
</dbReference>
<evidence type="ECO:0000256" key="2">
    <source>
        <dbReference type="ARBA" id="ARBA00004065"/>
    </source>
</evidence>
<evidence type="ECO:0000256" key="5">
    <source>
        <dbReference type="ARBA" id="ARBA00022723"/>
    </source>
</evidence>
<dbReference type="Pfam" id="PF00075">
    <property type="entry name" value="RNase_H"/>
    <property type="match status" value="1"/>
</dbReference>
<evidence type="ECO:0000256" key="1">
    <source>
        <dbReference type="ARBA" id="ARBA00001946"/>
    </source>
</evidence>
<dbReference type="SUPFAM" id="SSF53098">
    <property type="entry name" value="Ribonuclease H-like"/>
    <property type="match status" value="1"/>
</dbReference>
<dbReference type="InterPro" id="IPR050092">
    <property type="entry name" value="RNase_H"/>
</dbReference>
<accession>A0AAE1G1M6</accession>
<dbReference type="GO" id="GO:0004523">
    <property type="term" value="F:RNA-DNA hybrid ribonuclease activity"/>
    <property type="evidence" value="ECO:0007669"/>
    <property type="project" value="UniProtKB-UniRule"/>
</dbReference>
<dbReference type="InterPro" id="IPR011320">
    <property type="entry name" value="RNase_H1_N"/>
</dbReference>
<evidence type="ECO:0000313" key="12">
    <source>
        <dbReference type="EMBL" id="KAK3881718.1"/>
    </source>
</evidence>
<name>A0AAE1G1M6_PETCI</name>
<evidence type="ECO:0000256" key="3">
    <source>
        <dbReference type="ARBA" id="ARBA00005300"/>
    </source>
</evidence>
<evidence type="ECO:0000256" key="4">
    <source>
        <dbReference type="ARBA" id="ARBA00022722"/>
    </source>
</evidence>
<evidence type="ECO:0000256" key="7">
    <source>
        <dbReference type="ARBA" id="ARBA00022801"/>
    </source>
</evidence>
<evidence type="ECO:0000259" key="11">
    <source>
        <dbReference type="PROSITE" id="PS50879"/>
    </source>
</evidence>